<dbReference type="InterPro" id="IPR001841">
    <property type="entry name" value="Znf_RING"/>
</dbReference>
<sequence length="264" mass="29910">MTSASELFNTRRSRFGRSSNPLDLEPEFNSPTPLDRNNRRHHRHSNNHHHHNSGGRDRLDIEGCNPLRRLPRQSRHAPSNRPPLPLQERESIWLDRGIHHSASGTVSSGNSRLPGSVLLARERLLQRLRGVTLSGDRLVDAGDWETETSEDWQASIPLSTDSVTQQIGKRPPGLTQEALNSLHVDIFNDSDESDKQAISRASRECSICLESFLMGDELICLPCAHRFHFRCLEPWLRTCGDCPYCRRDIVVTTDEVKSPEFLGV</sequence>
<dbReference type="Gramene" id="OE9A042529T1">
    <property type="protein sequence ID" value="OE9A042529C1"/>
    <property type="gene ID" value="OE9A042529"/>
</dbReference>
<evidence type="ECO:0000259" key="6">
    <source>
        <dbReference type="PROSITE" id="PS50089"/>
    </source>
</evidence>
<keyword evidence="2 4" id="KW-0863">Zinc-finger</keyword>
<dbReference type="OrthoDB" id="8062037at2759"/>
<dbReference type="Gene3D" id="3.30.40.10">
    <property type="entry name" value="Zinc/RING finger domain, C3HC4 (zinc finger)"/>
    <property type="match status" value="1"/>
</dbReference>
<keyword evidence="1" id="KW-0479">Metal-binding</keyword>
<proteinExistence type="predicted"/>
<evidence type="ECO:0000256" key="5">
    <source>
        <dbReference type="SAM" id="MobiDB-lite"/>
    </source>
</evidence>
<dbReference type="GO" id="GO:0016874">
    <property type="term" value="F:ligase activity"/>
    <property type="evidence" value="ECO:0007669"/>
    <property type="project" value="UniProtKB-KW"/>
</dbReference>
<dbReference type="Pfam" id="PF13639">
    <property type="entry name" value="zf-RING_2"/>
    <property type="match status" value="1"/>
</dbReference>
<name>A0A8S0QRH5_OLEEU</name>
<evidence type="ECO:0000256" key="4">
    <source>
        <dbReference type="PROSITE-ProRule" id="PRU00175"/>
    </source>
</evidence>
<feature type="compositionally biased region" description="Basic residues" evidence="5">
    <location>
        <begin position="38"/>
        <end position="53"/>
    </location>
</feature>
<dbReference type="EMBL" id="CACTIH010001879">
    <property type="protein sequence ID" value="CAA2967251.1"/>
    <property type="molecule type" value="Genomic_DNA"/>
</dbReference>
<dbReference type="PANTHER" id="PTHR45931:SF3">
    <property type="entry name" value="RING ZINC FINGER-CONTAINING PROTEIN"/>
    <property type="match status" value="1"/>
</dbReference>
<keyword evidence="8" id="KW-1185">Reference proteome</keyword>
<evidence type="ECO:0000313" key="8">
    <source>
        <dbReference type="Proteomes" id="UP000594638"/>
    </source>
</evidence>
<dbReference type="InterPro" id="IPR051834">
    <property type="entry name" value="RING_finger_E3_ligase"/>
</dbReference>
<dbReference type="GO" id="GO:0061630">
    <property type="term" value="F:ubiquitin protein ligase activity"/>
    <property type="evidence" value="ECO:0007669"/>
    <property type="project" value="TreeGrafter"/>
</dbReference>
<protein>
    <submittedName>
        <fullName evidence="7">Probable E3 ubiquitin- ligase RHY1A</fullName>
    </submittedName>
</protein>
<dbReference type="PANTHER" id="PTHR45931">
    <property type="entry name" value="SI:CH211-59O9.10"/>
    <property type="match status" value="1"/>
</dbReference>
<dbReference type="PROSITE" id="PS50089">
    <property type="entry name" value="ZF_RING_2"/>
    <property type="match status" value="1"/>
</dbReference>
<evidence type="ECO:0000313" key="7">
    <source>
        <dbReference type="EMBL" id="CAA2967251.1"/>
    </source>
</evidence>
<accession>A0A8S0QRH5</accession>
<comment type="caution">
    <text evidence="7">The sequence shown here is derived from an EMBL/GenBank/DDBJ whole genome shotgun (WGS) entry which is preliminary data.</text>
</comment>
<dbReference type="InterPro" id="IPR013083">
    <property type="entry name" value="Znf_RING/FYVE/PHD"/>
</dbReference>
<evidence type="ECO:0000256" key="3">
    <source>
        <dbReference type="ARBA" id="ARBA00022833"/>
    </source>
</evidence>
<feature type="region of interest" description="Disordered" evidence="5">
    <location>
        <begin position="1"/>
        <end position="63"/>
    </location>
</feature>
<evidence type="ECO:0000256" key="1">
    <source>
        <dbReference type="ARBA" id="ARBA00022723"/>
    </source>
</evidence>
<gene>
    <name evidence="7" type="ORF">OLEA9_A042529</name>
</gene>
<dbReference type="SUPFAM" id="SSF57850">
    <property type="entry name" value="RING/U-box"/>
    <property type="match status" value="1"/>
</dbReference>
<keyword evidence="7" id="KW-0436">Ligase</keyword>
<dbReference type="SMART" id="SM00184">
    <property type="entry name" value="RING"/>
    <property type="match status" value="1"/>
</dbReference>
<feature type="compositionally biased region" description="Polar residues" evidence="5">
    <location>
        <begin position="1"/>
        <end position="21"/>
    </location>
</feature>
<dbReference type="GO" id="GO:0005634">
    <property type="term" value="C:nucleus"/>
    <property type="evidence" value="ECO:0007669"/>
    <property type="project" value="TreeGrafter"/>
</dbReference>
<dbReference type="GO" id="GO:0006511">
    <property type="term" value="P:ubiquitin-dependent protein catabolic process"/>
    <property type="evidence" value="ECO:0007669"/>
    <property type="project" value="TreeGrafter"/>
</dbReference>
<reference evidence="7 8" key="1">
    <citation type="submission" date="2019-12" db="EMBL/GenBank/DDBJ databases">
        <authorList>
            <person name="Alioto T."/>
            <person name="Alioto T."/>
            <person name="Gomez Garrido J."/>
        </authorList>
    </citation>
    <scope>NUCLEOTIDE SEQUENCE [LARGE SCALE GENOMIC DNA]</scope>
</reference>
<dbReference type="GO" id="GO:0008270">
    <property type="term" value="F:zinc ion binding"/>
    <property type="evidence" value="ECO:0007669"/>
    <property type="project" value="UniProtKB-KW"/>
</dbReference>
<feature type="domain" description="RING-type" evidence="6">
    <location>
        <begin position="205"/>
        <end position="246"/>
    </location>
</feature>
<organism evidence="7 8">
    <name type="scientific">Olea europaea subsp. europaea</name>
    <dbReference type="NCBI Taxonomy" id="158383"/>
    <lineage>
        <taxon>Eukaryota</taxon>
        <taxon>Viridiplantae</taxon>
        <taxon>Streptophyta</taxon>
        <taxon>Embryophyta</taxon>
        <taxon>Tracheophyta</taxon>
        <taxon>Spermatophyta</taxon>
        <taxon>Magnoliopsida</taxon>
        <taxon>eudicotyledons</taxon>
        <taxon>Gunneridae</taxon>
        <taxon>Pentapetalae</taxon>
        <taxon>asterids</taxon>
        <taxon>lamiids</taxon>
        <taxon>Lamiales</taxon>
        <taxon>Oleaceae</taxon>
        <taxon>Oleeae</taxon>
        <taxon>Olea</taxon>
    </lineage>
</organism>
<evidence type="ECO:0000256" key="2">
    <source>
        <dbReference type="ARBA" id="ARBA00022771"/>
    </source>
</evidence>
<dbReference type="AlphaFoldDB" id="A0A8S0QRH5"/>
<keyword evidence="3" id="KW-0862">Zinc</keyword>
<dbReference type="Proteomes" id="UP000594638">
    <property type="component" value="Unassembled WGS sequence"/>
</dbReference>